<evidence type="ECO:0000256" key="8">
    <source>
        <dbReference type="SAM" id="Phobius"/>
    </source>
</evidence>
<keyword evidence="2 8" id="KW-0812">Transmembrane</keyword>
<dbReference type="PROSITE" id="PS50111">
    <property type="entry name" value="CHEMOTAXIS_TRANSDUC_2"/>
    <property type="match status" value="1"/>
</dbReference>
<dbReference type="PANTHER" id="PTHR32089">
    <property type="entry name" value="METHYL-ACCEPTING CHEMOTAXIS PROTEIN MCPB"/>
    <property type="match status" value="1"/>
</dbReference>
<keyword evidence="4 8" id="KW-0472">Membrane</keyword>
<dbReference type="AlphaFoldDB" id="A0A1G6UF62"/>
<feature type="domain" description="Methyl-accepting transducer" evidence="9">
    <location>
        <begin position="445"/>
        <end position="681"/>
    </location>
</feature>
<dbReference type="CDD" id="cd11386">
    <property type="entry name" value="MCP_signal"/>
    <property type="match status" value="1"/>
</dbReference>
<evidence type="ECO:0000256" key="6">
    <source>
        <dbReference type="PROSITE-ProRule" id="PRU00284"/>
    </source>
</evidence>
<keyword evidence="11" id="KW-1185">Reference proteome</keyword>
<dbReference type="Gene3D" id="3.30.450.20">
    <property type="entry name" value="PAS domain"/>
    <property type="match status" value="1"/>
</dbReference>
<keyword evidence="5 6" id="KW-0807">Transducer</keyword>
<accession>A0A1G6UF62</accession>
<gene>
    <name evidence="10" type="ORF">SAMN05216576_115153</name>
</gene>
<sequence length="749" mass="81716">MSLRSHQMNFTGQERRWLPWFGKTGKLAMRWSCLLNAGQVARVEKTFAGLAQTRVDLLVSWTRQHWQELELIASGLQQAWPVTANSELQRAHSHMPEVSELFVVDVSGLVIASTHAPRAGQRHDAKALAAGLAAPFLHGPYIDPVTRQLGATTSKFHDAVTLMFHQPLRHAGKVVGCLCARIPNDVLSDLIQREAGHVYRDSGDNYLFMVQSRHDPQIAPGTALSRSRFEDDTFSGGDNLKQGVKTAFGTVRVQNHTEFELRFTDPATGELHPGVRETIRNGRNLFALYPGYPDYRHIPVIGAGLTLQMPGSPDTWGLMCEGDLEEVYRQRSLSYTLSSHLLLGLLALGLLQWQLQQLIPAFAVQAGMIATAAMMFGYWGLSLRPRVRRLQALSDFFLETAECGAPLSNRLAPELFGSDEAGALAGWVNSFVDKMDHTMQGILTAGAALQQTSTGLTRTAINASQCATQGQNAATSTARAMVEVNHSIGQATAHILDSERASQQALAMTRQGSAAVNQNAEEVSQLAECIEQSSQSLQTLNRQTEEIQHISEAIHAIAEQTNLLALNAAIEAARAGDSGRGFAVVADEVRNLAQRTAQATEEITTTLASVRQQTLDSMSSMHSCQEAAQRSVTRSDEATAALARIQHEVEAMQSRLGQLSQGMQSQLAQVHAVNDQAQAITGAAERSSQSADETLQAAQVLAQLVLDLHKTANRLSHQEPPPDQRTTIQHGWQAPPRMKTDQSMSATHR</sequence>
<feature type="transmembrane region" description="Helical" evidence="8">
    <location>
        <begin position="333"/>
        <end position="353"/>
    </location>
</feature>
<dbReference type="CDD" id="cd18773">
    <property type="entry name" value="PDC1_HK_sensor"/>
    <property type="match status" value="1"/>
</dbReference>
<dbReference type="Gene3D" id="1.10.287.950">
    <property type="entry name" value="Methyl-accepting chemotaxis protein"/>
    <property type="match status" value="1"/>
</dbReference>
<dbReference type="SMART" id="SM00283">
    <property type="entry name" value="MA"/>
    <property type="match status" value="1"/>
</dbReference>
<dbReference type="InterPro" id="IPR004089">
    <property type="entry name" value="MCPsignal_dom"/>
</dbReference>
<evidence type="ECO:0000256" key="7">
    <source>
        <dbReference type="SAM" id="MobiDB-lite"/>
    </source>
</evidence>
<dbReference type="GO" id="GO:0007165">
    <property type="term" value="P:signal transduction"/>
    <property type="evidence" value="ECO:0007669"/>
    <property type="project" value="UniProtKB-KW"/>
</dbReference>
<reference evidence="11" key="1">
    <citation type="submission" date="2016-10" db="EMBL/GenBank/DDBJ databases">
        <authorList>
            <person name="Varghese N."/>
            <person name="Submissions S."/>
        </authorList>
    </citation>
    <scope>NUCLEOTIDE SEQUENCE [LARGE SCALE GENOMIC DNA]</scope>
    <source>
        <strain evidence="11">DSM 26382</strain>
    </source>
</reference>
<dbReference type="GO" id="GO:0006935">
    <property type="term" value="P:chemotaxis"/>
    <property type="evidence" value="ECO:0007669"/>
    <property type="project" value="UniProtKB-ARBA"/>
</dbReference>
<organism evidence="10 11">
    <name type="scientific">Ectopseudomonas chengduensis</name>
    <dbReference type="NCBI Taxonomy" id="489632"/>
    <lineage>
        <taxon>Bacteria</taxon>
        <taxon>Pseudomonadati</taxon>
        <taxon>Pseudomonadota</taxon>
        <taxon>Gammaproteobacteria</taxon>
        <taxon>Pseudomonadales</taxon>
        <taxon>Pseudomonadaceae</taxon>
        <taxon>Ectopseudomonas</taxon>
    </lineage>
</organism>
<evidence type="ECO:0000256" key="1">
    <source>
        <dbReference type="ARBA" id="ARBA00004141"/>
    </source>
</evidence>
<feature type="region of interest" description="Disordered" evidence="7">
    <location>
        <begin position="714"/>
        <end position="749"/>
    </location>
</feature>
<comment type="subcellular location">
    <subcellularLocation>
        <location evidence="1">Membrane</location>
        <topology evidence="1">Multi-pass membrane protein</topology>
    </subcellularLocation>
</comment>
<evidence type="ECO:0000256" key="3">
    <source>
        <dbReference type="ARBA" id="ARBA00022989"/>
    </source>
</evidence>
<protein>
    <submittedName>
        <fullName evidence="10">Methyl-accepting chemotaxis protein</fullName>
    </submittedName>
</protein>
<name>A0A1G6UF62_9GAMM</name>
<evidence type="ECO:0000313" key="11">
    <source>
        <dbReference type="Proteomes" id="UP000199467"/>
    </source>
</evidence>
<dbReference type="EMBL" id="FMZQ01000015">
    <property type="protein sequence ID" value="SDD40028.1"/>
    <property type="molecule type" value="Genomic_DNA"/>
</dbReference>
<evidence type="ECO:0000256" key="2">
    <source>
        <dbReference type="ARBA" id="ARBA00022692"/>
    </source>
</evidence>
<proteinExistence type="predicted"/>
<dbReference type="Proteomes" id="UP000199467">
    <property type="component" value="Unassembled WGS sequence"/>
</dbReference>
<dbReference type="SUPFAM" id="SSF58104">
    <property type="entry name" value="Methyl-accepting chemotaxis protein (MCP) signaling domain"/>
    <property type="match status" value="1"/>
</dbReference>
<dbReference type="RefSeq" id="WP_244155386.1">
    <property type="nucleotide sequence ID" value="NZ_FMZQ01000015.1"/>
</dbReference>
<feature type="transmembrane region" description="Helical" evidence="8">
    <location>
        <begin position="359"/>
        <end position="381"/>
    </location>
</feature>
<dbReference type="Pfam" id="PF00015">
    <property type="entry name" value="MCPsignal"/>
    <property type="match status" value="1"/>
</dbReference>
<dbReference type="PANTHER" id="PTHR32089:SF119">
    <property type="entry name" value="METHYL-ACCEPTING CHEMOTAXIS PROTEIN CTPL"/>
    <property type="match status" value="1"/>
</dbReference>
<evidence type="ECO:0000259" key="9">
    <source>
        <dbReference type="PROSITE" id="PS50111"/>
    </source>
</evidence>
<dbReference type="GO" id="GO:0016020">
    <property type="term" value="C:membrane"/>
    <property type="evidence" value="ECO:0007669"/>
    <property type="project" value="UniProtKB-SubCell"/>
</dbReference>
<keyword evidence="3 8" id="KW-1133">Transmembrane helix</keyword>
<evidence type="ECO:0000256" key="5">
    <source>
        <dbReference type="ARBA" id="ARBA00023224"/>
    </source>
</evidence>
<evidence type="ECO:0000256" key="4">
    <source>
        <dbReference type="ARBA" id="ARBA00023136"/>
    </source>
</evidence>
<evidence type="ECO:0000313" key="10">
    <source>
        <dbReference type="EMBL" id="SDD40028.1"/>
    </source>
</evidence>